<evidence type="ECO:0000256" key="7">
    <source>
        <dbReference type="PIRSR" id="PIRSR602403-1"/>
    </source>
</evidence>
<evidence type="ECO:0000256" key="3">
    <source>
        <dbReference type="ARBA" id="ARBA00010617"/>
    </source>
</evidence>
<keyword evidence="9" id="KW-0812">Transmembrane</keyword>
<keyword evidence="9" id="KW-1133">Transmembrane helix</keyword>
<organism evidence="10 11">
    <name type="scientific">Pyrenophora seminiperda CCB06</name>
    <dbReference type="NCBI Taxonomy" id="1302712"/>
    <lineage>
        <taxon>Eukaryota</taxon>
        <taxon>Fungi</taxon>
        <taxon>Dikarya</taxon>
        <taxon>Ascomycota</taxon>
        <taxon>Pezizomycotina</taxon>
        <taxon>Dothideomycetes</taxon>
        <taxon>Pleosporomycetidae</taxon>
        <taxon>Pleosporales</taxon>
        <taxon>Pleosporineae</taxon>
        <taxon>Pleosporaceae</taxon>
        <taxon>Pyrenophora</taxon>
    </lineage>
</organism>
<gene>
    <name evidence="10" type="ORF">GMOD_00003417</name>
</gene>
<dbReference type="GO" id="GO:0020037">
    <property type="term" value="F:heme binding"/>
    <property type="evidence" value="ECO:0007669"/>
    <property type="project" value="InterPro"/>
</dbReference>
<dbReference type="InterPro" id="IPR001128">
    <property type="entry name" value="Cyt_P450"/>
</dbReference>
<comment type="pathway">
    <text evidence="2">Mycotoxin biosynthesis.</text>
</comment>
<dbReference type="InterPro" id="IPR036396">
    <property type="entry name" value="Cyt_P450_sf"/>
</dbReference>
<reference evidence="10 11" key="1">
    <citation type="journal article" date="2014" name="PLoS ONE">
        <title>De novo Genome Assembly of the Fungal Plant Pathogen Pyrenophora semeniperda.</title>
        <authorList>
            <person name="Soliai M.M."/>
            <person name="Meyer S.E."/>
            <person name="Udall J.A."/>
            <person name="Elzinga D.E."/>
            <person name="Hermansen R.A."/>
            <person name="Bodily P.M."/>
            <person name="Hart A.A."/>
            <person name="Coleman C.E."/>
        </authorList>
    </citation>
    <scope>NUCLEOTIDE SEQUENCE [LARGE SCALE GENOMIC DNA]</scope>
    <source>
        <strain evidence="10 11">CCB06</strain>
        <tissue evidence="10">Mycelium</tissue>
    </source>
</reference>
<dbReference type="EMBL" id="KE747844">
    <property type="protein sequence ID" value="RMZ74387.1"/>
    <property type="molecule type" value="Genomic_DNA"/>
</dbReference>
<accession>A0A3M7MIW4</accession>
<dbReference type="InterPro" id="IPR002403">
    <property type="entry name" value="Cyt_P450_E_grp-IV"/>
</dbReference>
<evidence type="ECO:0000256" key="4">
    <source>
        <dbReference type="ARBA" id="ARBA00022723"/>
    </source>
</evidence>
<dbReference type="GO" id="GO:0004497">
    <property type="term" value="F:monooxygenase activity"/>
    <property type="evidence" value="ECO:0007669"/>
    <property type="project" value="UniProtKB-KW"/>
</dbReference>
<evidence type="ECO:0000256" key="2">
    <source>
        <dbReference type="ARBA" id="ARBA00004685"/>
    </source>
</evidence>
<dbReference type="Pfam" id="PF00067">
    <property type="entry name" value="p450"/>
    <property type="match status" value="1"/>
</dbReference>
<evidence type="ECO:0000256" key="9">
    <source>
        <dbReference type="SAM" id="Phobius"/>
    </source>
</evidence>
<protein>
    <submittedName>
        <fullName evidence="10">Ent-kaurene oxidase</fullName>
    </submittedName>
</protein>
<dbReference type="Gene3D" id="1.10.630.10">
    <property type="entry name" value="Cytochrome P450"/>
    <property type="match status" value="1"/>
</dbReference>
<dbReference type="OrthoDB" id="1844152at2759"/>
<keyword evidence="5 8" id="KW-0560">Oxidoreductase</keyword>
<dbReference type="InterPro" id="IPR017972">
    <property type="entry name" value="Cyt_P450_CS"/>
</dbReference>
<keyword evidence="6 7" id="KW-0408">Iron</keyword>
<proteinExistence type="inferred from homology"/>
<evidence type="ECO:0000256" key="6">
    <source>
        <dbReference type="ARBA" id="ARBA00023004"/>
    </source>
</evidence>
<dbReference type="GO" id="GO:0016705">
    <property type="term" value="F:oxidoreductase activity, acting on paired donors, with incorporation or reduction of molecular oxygen"/>
    <property type="evidence" value="ECO:0007669"/>
    <property type="project" value="InterPro"/>
</dbReference>
<keyword evidence="11" id="KW-1185">Reference proteome</keyword>
<evidence type="ECO:0000313" key="10">
    <source>
        <dbReference type="EMBL" id="RMZ74387.1"/>
    </source>
</evidence>
<sequence length="538" mass="60698">MYRLLDRSGYNMSSKQYIDTATAVPRHNGGHTTMDTQMLAKLSQSLPTAAIAALIFAIFVYIPKIQRKMQLSKLPLLSISDKSGEKQRQEFLMSARKIYEKGHAKVNIAFTLMGCQDTVVVPLSLLPELRRLPDDVLSFPKFVEQALHAKYTNLNTEADMTTHTVKSDLTPALPRLNAMVCQEVDTAVREYMPPCEDWTEVCINSKLVDMVAQISGAIFVGQELSRNPEYLDASANYTLDLMAAISAINQIRPWLRPILVPRAPEILRLREREAQVIRILKPIVEERLDLKATDSNWQEPDDMMQWMINRSDGKDTIEKIAQYQLSLIFAAIHTTTLTATNILYTLVSTPEYIEPIREEVRTTMANNGGTITFQALQQMEKLDSYMKEVTRFYPTGITSFGRRVLKGITLSNGQYIPPGVVIETPSAAIYVDDQHYPSSAAFDGNRAYKLRSSGKAADIARNQFVTTNETNLNFGYGRHACPGRFFATNEIKMMVARLILEYDIKMPGGETERFPQIEVGRMSMPCPGKNLLFKRVVN</sequence>
<dbReference type="CDD" id="cd11041">
    <property type="entry name" value="CYP503A1-like"/>
    <property type="match status" value="1"/>
</dbReference>
<dbReference type="PANTHER" id="PTHR46206:SF7">
    <property type="entry name" value="P450, PUTATIVE (EUROFUNG)-RELATED"/>
    <property type="match status" value="1"/>
</dbReference>
<dbReference type="PRINTS" id="PR00465">
    <property type="entry name" value="EP450IV"/>
</dbReference>
<dbReference type="GO" id="GO:0005506">
    <property type="term" value="F:iron ion binding"/>
    <property type="evidence" value="ECO:0007669"/>
    <property type="project" value="InterPro"/>
</dbReference>
<evidence type="ECO:0000256" key="5">
    <source>
        <dbReference type="ARBA" id="ARBA00023002"/>
    </source>
</evidence>
<feature type="transmembrane region" description="Helical" evidence="9">
    <location>
        <begin position="44"/>
        <end position="62"/>
    </location>
</feature>
<evidence type="ECO:0000313" key="11">
    <source>
        <dbReference type="Proteomes" id="UP000265663"/>
    </source>
</evidence>
<feature type="binding site" description="axial binding residue" evidence="7">
    <location>
        <position position="481"/>
    </location>
    <ligand>
        <name>heme</name>
        <dbReference type="ChEBI" id="CHEBI:30413"/>
    </ligand>
    <ligandPart>
        <name>Fe</name>
        <dbReference type="ChEBI" id="CHEBI:18248"/>
    </ligandPart>
</feature>
<keyword evidence="4 7" id="KW-0479">Metal-binding</keyword>
<keyword evidence="9" id="KW-0472">Membrane</keyword>
<comment type="cofactor">
    <cofactor evidence="1 7">
        <name>heme</name>
        <dbReference type="ChEBI" id="CHEBI:30413"/>
    </cofactor>
</comment>
<name>A0A3M7MIW4_9PLEO</name>
<dbReference type="PANTHER" id="PTHR46206">
    <property type="entry name" value="CYTOCHROME P450"/>
    <property type="match status" value="1"/>
</dbReference>
<dbReference type="Proteomes" id="UP000265663">
    <property type="component" value="Unassembled WGS sequence"/>
</dbReference>
<dbReference type="PROSITE" id="PS00086">
    <property type="entry name" value="CYTOCHROME_P450"/>
    <property type="match status" value="1"/>
</dbReference>
<dbReference type="AlphaFoldDB" id="A0A3M7MIW4"/>
<evidence type="ECO:0000256" key="1">
    <source>
        <dbReference type="ARBA" id="ARBA00001971"/>
    </source>
</evidence>
<keyword evidence="8" id="KW-0503">Monooxygenase</keyword>
<evidence type="ECO:0000256" key="8">
    <source>
        <dbReference type="RuleBase" id="RU000461"/>
    </source>
</evidence>
<comment type="similarity">
    <text evidence="3 8">Belongs to the cytochrome P450 family.</text>
</comment>
<keyword evidence="7 8" id="KW-0349">Heme</keyword>
<dbReference type="SUPFAM" id="SSF48264">
    <property type="entry name" value="Cytochrome P450"/>
    <property type="match status" value="1"/>
</dbReference>